<dbReference type="InterPro" id="IPR011545">
    <property type="entry name" value="DEAD/DEAH_box_helicase_dom"/>
</dbReference>
<accession>C6HV91</accession>
<dbReference type="PANTHER" id="PTHR47963:SF9">
    <property type="entry name" value="CRISPR-ASSOCIATED ENDONUCLEASE_HELICASE CAS3"/>
    <property type="match status" value="1"/>
</dbReference>
<dbReference type="PROSITE" id="PS51643">
    <property type="entry name" value="HD_CAS3"/>
    <property type="match status" value="1"/>
</dbReference>
<dbReference type="Pfam" id="PF18019">
    <property type="entry name" value="Cas3_HD"/>
    <property type="match status" value="1"/>
</dbReference>
<organism evidence="11 12">
    <name type="scientific">Leptospirillum ferrodiazotrophum</name>
    <dbReference type="NCBI Taxonomy" id="412449"/>
    <lineage>
        <taxon>Bacteria</taxon>
        <taxon>Pseudomonadati</taxon>
        <taxon>Nitrospirota</taxon>
        <taxon>Nitrospiria</taxon>
        <taxon>Nitrospirales</taxon>
        <taxon>Nitrospiraceae</taxon>
        <taxon>Leptospirillum</taxon>
    </lineage>
</organism>
<keyword evidence="4" id="KW-0479">Metal-binding</keyword>
<dbReference type="SMART" id="SM00487">
    <property type="entry name" value="DEXDc"/>
    <property type="match status" value="1"/>
</dbReference>
<keyword evidence="3" id="KW-0540">Nuclease</keyword>
<proteinExistence type="inferred from homology"/>
<dbReference type="Pfam" id="PF22590">
    <property type="entry name" value="Cas3-like_C_2"/>
    <property type="match status" value="1"/>
</dbReference>
<dbReference type="GO" id="GO:0004518">
    <property type="term" value="F:nuclease activity"/>
    <property type="evidence" value="ECO:0007669"/>
    <property type="project" value="UniProtKB-KW"/>
</dbReference>
<dbReference type="NCBIfam" id="TIGR01596">
    <property type="entry name" value="cas3_HD"/>
    <property type="match status" value="1"/>
</dbReference>
<protein>
    <submittedName>
        <fullName evidence="11">CRISPR-associated helicase, Cas3</fullName>
    </submittedName>
</protein>
<gene>
    <name evidence="11" type="ORF">UBAL3_78920055</name>
</gene>
<keyword evidence="5" id="KW-0547">Nucleotide-binding</keyword>
<dbReference type="Gene3D" id="3.40.50.300">
    <property type="entry name" value="P-loop containing nucleotide triphosphate hydrolases"/>
    <property type="match status" value="2"/>
</dbReference>
<dbReference type="CDD" id="cd17930">
    <property type="entry name" value="DEXHc_cas3"/>
    <property type="match status" value="1"/>
</dbReference>
<keyword evidence="12" id="KW-1185">Reference proteome</keyword>
<comment type="similarity">
    <text evidence="1">In the N-terminal section; belongs to the CRISPR-associated nuclease Cas3-HD family.</text>
</comment>
<keyword evidence="6" id="KW-0378">Hydrolase</keyword>
<dbReference type="Gene3D" id="1.10.3210.30">
    <property type="match status" value="1"/>
</dbReference>
<dbReference type="InterPro" id="IPR038257">
    <property type="entry name" value="CRISPR-assoc_Cas3_HD_sf"/>
</dbReference>
<evidence type="ECO:0000256" key="2">
    <source>
        <dbReference type="ARBA" id="ARBA00009046"/>
    </source>
</evidence>
<evidence type="ECO:0000256" key="7">
    <source>
        <dbReference type="ARBA" id="ARBA00022806"/>
    </source>
</evidence>
<name>C6HV91_9BACT</name>
<dbReference type="GO" id="GO:0046872">
    <property type="term" value="F:metal ion binding"/>
    <property type="evidence" value="ECO:0007669"/>
    <property type="project" value="UniProtKB-KW"/>
</dbReference>
<dbReference type="InterPro" id="IPR054712">
    <property type="entry name" value="Cas3-like_dom"/>
</dbReference>
<dbReference type="EMBL" id="GG693862">
    <property type="protein sequence ID" value="EES53465.1"/>
    <property type="molecule type" value="Genomic_DNA"/>
</dbReference>
<evidence type="ECO:0000313" key="12">
    <source>
        <dbReference type="Proteomes" id="UP000009374"/>
    </source>
</evidence>
<dbReference type="SMART" id="SM00490">
    <property type="entry name" value="HELICc"/>
    <property type="match status" value="1"/>
</dbReference>
<reference evidence="11 12" key="1">
    <citation type="journal article" date="2009" name="Appl. Environ. Microbiol.">
        <title>Community genomic and proteomic analyses of chemoautotrophic iron-oxidizing "Leptospirillum rubarum" (Group II) and "Leptospirillum ferrodiazotrophum" (Group III) bacteria in acid mine drainage biofilms.</title>
        <authorList>
            <person name="Goltsman D.S."/>
            <person name="Denef V.J."/>
            <person name="Singer S.W."/>
            <person name="VerBerkmoes N.C."/>
            <person name="Lefsrud M."/>
            <person name="Mueller R.S."/>
            <person name="Dick G.J."/>
            <person name="Sun C.L."/>
            <person name="Wheeler K.E."/>
            <person name="Zemla A."/>
            <person name="Baker B.J."/>
            <person name="Hauser L."/>
            <person name="Land M."/>
            <person name="Shah M.B."/>
            <person name="Thelen M.P."/>
            <person name="Hettich R.L."/>
            <person name="Banfield J.F."/>
        </authorList>
    </citation>
    <scope>NUCLEOTIDE SEQUENCE [LARGE SCALE GENOMIC DNA]</scope>
</reference>
<dbReference type="PANTHER" id="PTHR47963">
    <property type="entry name" value="DEAD-BOX ATP-DEPENDENT RNA HELICASE 47, MITOCHONDRIAL"/>
    <property type="match status" value="1"/>
</dbReference>
<evidence type="ECO:0000256" key="1">
    <source>
        <dbReference type="ARBA" id="ARBA00006847"/>
    </source>
</evidence>
<dbReference type="AlphaFoldDB" id="C6HV91"/>
<dbReference type="GO" id="GO:0051607">
    <property type="term" value="P:defense response to virus"/>
    <property type="evidence" value="ECO:0007669"/>
    <property type="project" value="UniProtKB-KW"/>
</dbReference>
<dbReference type="Pfam" id="PF00270">
    <property type="entry name" value="DEAD"/>
    <property type="match status" value="1"/>
</dbReference>
<dbReference type="Proteomes" id="UP000009374">
    <property type="component" value="Unassembled WGS sequence"/>
</dbReference>
<dbReference type="NCBIfam" id="TIGR01587">
    <property type="entry name" value="cas3_core"/>
    <property type="match status" value="1"/>
</dbReference>
<evidence type="ECO:0000256" key="4">
    <source>
        <dbReference type="ARBA" id="ARBA00022723"/>
    </source>
</evidence>
<evidence type="ECO:0000256" key="9">
    <source>
        <dbReference type="ARBA" id="ARBA00023118"/>
    </source>
</evidence>
<dbReference type="InterPro" id="IPR027417">
    <property type="entry name" value="P-loop_NTPase"/>
</dbReference>
<dbReference type="InterPro" id="IPR001650">
    <property type="entry name" value="Helicase_C-like"/>
</dbReference>
<dbReference type="GO" id="GO:0003723">
    <property type="term" value="F:RNA binding"/>
    <property type="evidence" value="ECO:0007669"/>
    <property type="project" value="TreeGrafter"/>
</dbReference>
<evidence type="ECO:0000259" key="10">
    <source>
        <dbReference type="PROSITE" id="PS51643"/>
    </source>
</evidence>
<dbReference type="InterPro" id="IPR050547">
    <property type="entry name" value="DEAD_box_RNA_helicases"/>
</dbReference>
<dbReference type="InterPro" id="IPR006474">
    <property type="entry name" value="Helicase_Cas3_CRISPR-ass_core"/>
</dbReference>
<evidence type="ECO:0000256" key="6">
    <source>
        <dbReference type="ARBA" id="ARBA00022801"/>
    </source>
</evidence>
<evidence type="ECO:0000256" key="5">
    <source>
        <dbReference type="ARBA" id="ARBA00022741"/>
    </source>
</evidence>
<comment type="similarity">
    <text evidence="2">In the central section; belongs to the CRISPR-associated helicase Cas3 family.</text>
</comment>
<evidence type="ECO:0000256" key="8">
    <source>
        <dbReference type="ARBA" id="ARBA00022840"/>
    </source>
</evidence>
<sequence>MLRPKGIKQAEMVPALALEKCLAKSRQSFDGSVRSGRLIVDHCLIVGEVARGMICRMPGWMRSELFPDGSELVAASHDIGKVSPTFQKKIYSAITSETQNIISHLKDVDSDIEKQWGGHAGVSQATEAGLQVGRYIPEIVGQHHGSSPNLSFYNGKSEVFGGDAWFNRRVELLETIKNTLGVDFPEVKTPLQARVLAGLTTVSDWVGSGSLFEDPDDHTWKSKIDEALDLAGFSPPKLITGLSFHDVFRFDPNEGQRCLYEFVNQPGVYILEAPMGSGKTEAALYAAYKMMAMGQATGLYFALPTQLTSDKIHDRVNLFLQAILDDRSSHKKALLLHGNAWLKETEIGEEGNPGRSWFSQGKRGILAPFAVGTIDQALMAVMNVKHGFVRTFGLAGKVVILDEVHSYDSFTGTILDALVATLRKLHCTVIILSATLTQERRSVFLESPSTETAYPLISAQPTQGSLREVVPHAGANTIVSLSLKKEEETIEEALNRAECGQQVLWIENTVGESQSAFKRLSARSKDRGVSCGLLHSRFTKSDRTRHEEHWVRLFGKAGNDERSRQGRILVGTQILEQSLDIDADFLVTRIAPIDMVLQRIGRLWRHEHSWRPASARRESWILAPTLESVLDNPDEFGGTGKVYAPYVLCRTLMILKDLSELSLPGQIRPLIEKAYEKREETGQMKVFLDQVTKRTESLRRLALLGLAEGGKTLPEEKAETRYSTREEVEVLLIRSFEPTQRSLRLLDNTTLNIPSHSRSLNDKDLRSLSLRLMDNTLRVPIHLAPGGVRRQSLSWLADYLYLGNSEESQLRIGIVGEDGQVRSINWGEANERFVIRYDSHIGYQTKKRR</sequence>
<evidence type="ECO:0000256" key="3">
    <source>
        <dbReference type="ARBA" id="ARBA00022722"/>
    </source>
</evidence>
<evidence type="ECO:0000313" key="11">
    <source>
        <dbReference type="EMBL" id="EES53465.1"/>
    </source>
</evidence>
<dbReference type="InterPro" id="IPR006483">
    <property type="entry name" value="CRISPR-assoc_Cas3_HD"/>
</dbReference>
<dbReference type="InterPro" id="IPR014001">
    <property type="entry name" value="Helicase_ATP-bd"/>
</dbReference>
<keyword evidence="8" id="KW-0067">ATP-binding</keyword>
<keyword evidence="7 11" id="KW-0347">Helicase</keyword>
<dbReference type="SUPFAM" id="SSF52540">
    <property type="entry name" value="P-loop containing nucleoside triphosphate hydrolases"/>
    <property type="match status" value="1"/>
</dbReference>
<dbReference type="GO" id="GO:0005524">
    <property type="term" value="F:ATP binding"/>
    <property type="evidence" value="ECO:0007669"/>
    <property type="project" value="UniProtKB-KW"/>
</dbReference>
<feature type="domain" description="HD Cas3-type" evidence="10">
    <location>
        <begin position="32"/>
        <end position="206"/>
    </location>
</feature>
<keyword evidence="9" id="KW-0051">Antiviral defense</keyword>
<dbReference type="GO" id="GO:0016787">
    <property type="term" value="F:hydrolase activity"/>
    <property type="evidence" value="ECO:0007669"/>
    <property type="project" value="UniProtKB-KW"/>
</dbReference>
<dbReference type="GO" id="GO:0003724">
    <property type="term" value="F:RNA helicase activity"/>
    <property type="evidence" value="ECO:0007669"/>
    <property type="project" value="TreeGrafter"/>
</dbReference>